<gene>
    <name evidence="1" type="ORF">CY34DRAFT_95525</name>
</gene>
<dbReference type="EMBL" id="KN835591">
    <property type="protein sequence ID" value="KIK35759.1"/>
    <property type="molecule type" value="Genomic_DNA"/>
</dbReference>
<organism evidence="1 2">
    <name type="scientific">Suillus luteus UH-Slu-Lm8-n1</name>
    <dbReference type="NCBI Taxonomy" id="930992"/>
    <lineage>
        <taxon>Eukaryota</taxon>
        <taxon>Fungi</taxon>
        <taxon>Dikarya</taxon>
        <taxon>Basidiomycota</taxon>
        <taxon>Agaricomycotina</taxon>
        <taxon>Agaricomycetes</taxon>
        <taxon>Agaricomycetidae</taxon>
        <taxon>Boletales</taxon>
        <taxon>Suillineae</taxon>
        <taxon>Suillaceae</taxon>
        <taxon>Suillus</taxon>
    </lineage>
</organism>
<dbReference type="HOGENOM" id="CLU_2783023_0_0_1"/>
<dbReference type="AlphaFoldDB" id="A0A0D0ACD2"/>
<dbReference type="STRING" id="930992.A0A0D0ACD2"/>
<dbReference type="Proteomes" id="UP000054485">
    <property type="component" value="Unassembled WGS sequence"/>
</dbReference>
<proteinExistence type="predicted"/>
<sequence>GSVADTSLWNDACQNDLRIPEGRYLLADAGFRSCDALLVSYRGVCYQPEGVASSRCCVSPFNSLSCISD</sequence>
<accession>A0A0D0ACD2</accession>
<dbReference type="OrthoDB" id="1681765at2759"/>
<feature type="non-terminal residue" evidence="1">
    <location>
        <position position="1"/>
    </location>
</feature>
<evidence type="ECO:0008006" key="3">
    <source>
        <dbReference type="Google" id="ProtNLM"/>
    </source>
</evidence>
<evidence type="ECO:0000313" key="2">
    <source>
        <dbReference type="Proteomes" id="UP000054485"/>
    </source>
</evidence>
<evidence type="ECO:0000313" key="1">
    <source>
        <dbReference type="EMBL" id="KIK35759.1"/>
    </source>
</evidence>
<name>A0A0D0ACD2_9AGAM</name>
<reference evidence="2" key="2">
    <citation type="submission" date="2015-01" db="EMBL/GenBank/DDBJ databases">
        <title>Evolutionary Origins and Diversification of the Mycorrhizal Mutualists.</title>
        <authorList>
            <consortium name="DOE Joint Genome Institute"/>
            <consortium name="Mycorrhizal Genomics Consortium"/>
            <person name="Kohler A."/>
            <person name="Kuo A."/>
            <person name="Nagy L.G."/>
            <person name="Floudas D."/>
            <person name="Copeland A."/>
            <person name="Barry K.W."/>
            <person name="Cichocki N."/>
            <person name="Veneault-Fourrey C."/>
            <person name="LaButti K."/>
            <person name="Lindquist E.A."/>
            <person name="Lipzen A."/>
            <person name="Lundell T."/>
            <person name="Morin E."/>
            <person name="Murat C."/>
            <person name="Riley R."/>
            <person name="Ohm R."/>
            <person name="Sun H."/>
            <person name="Tunlid A."/>
            <person name="Henrissat B."/>
            <person name="Grigoriev I.V."/>
            <person name="Hibbett D.S."/>
            <person name="Martin F."/>
        </authorList>
    </citation>
    <scope>NUCLEOTIDE SEQUENCE [LARGE SCALE GENOMIC DNA]</scope>
    <source>
        <strain evidence="2">UH-Slu-Lm8-n1</strain>
    </source>
</reference>
<reference evidence="1 2" key="1">
    <citation type="submission" date="2014-04" db="EMBL/GenBank/DDBJ databases">
        <authorList>
            <consortium name="DOE Joint Genome Institute"/>
            <person name="Kuo A."/>
            <person name="Ruytinx J."/>
            <person name="Rineau F."/>
            <person name="Colpaert J."/>
            <person name="Kohler A."/>
            <person name="Nagy L.G."/>
            <person name="Floudas D."/>
            <person name="Copeland A."/>
            <person name="Barry K.W."/>
            <person name="Cichocki N."/>
            <person name="Veneault-Fourrey C."/>
            <person name="LaButti K."/>
            <person name="Lindquist E.A."/>
            <person name="Lipzen A."/>
            <person name="Lundell T."/>
            <person name="Morin E."/>
            <person name="Murat C."/>
            <person name="Sun H."/>
            <person name="Tunlid A."/>
            <person name="Henrissat B."/>
            <person name="Grigoriev I.V."/>
            <person name="Hibbett D.S."/>
            <person name="Martin F."/>
            <person name="Nordberg H.P."/>
            <person name="Cantor M.N."/>
            <person name="Hua S.X."/>
        </authorList>
    </citation>
    <scope>NUCLEOTIDE SEQUENCE [LARGE SCALE GENOMIC DNA]</scope>
    <source>
        <strain evidence="1 2">UH-Slu-Lm8-n1</strain>
    </source>
</reference>
<dbReference type="InParanoid" id="A0A0D0ACD2"/>
<protein>
    <recommendedName>
        <fullName evidence="3">DDE Tnp4 domain-containing protein</fullName>
    </recommendedName>
</protein>
<keyword evidence="2" id="KW-1185">Reference proteome</keyword>